<dbReference type="PANTHER" id="PTHR20994">
    <property type="entry name" value="ER MEMBRANE PROTEIN COMPLEX SUBUNIT 6"/>
    <property type="match status" value="1"/>
</dbReference>
<dbReference type="Pfam" id="PF07019">
    <property type="entry name" value="EMC6"/>
    <property type="match status" value="1"/>
</dbReference>
<protein>
    <recommendedName>
        <fullName evidence="3">ER membrane protein complex subunit 6</fullName>
    </recommendedName>
    <alternativeName>
        <fullName evidence="8">Transmembrane protein 93</fullName>
    </alternativeName>
</protein>
<evidence type="ECO:0000256" key="6">
    <source>
        <dbReference type="ARBA" id="ARBA00022989"/>
    </source>
</evidence>
<evidence type="ECO:0000256" key="8">
    <source>
        <dbReference type="ARBA" id="ARBA00031072"/>
    </source>
</evidence>
<evidence type="ECO:0000256" key="5">
    <source>
        <dbReference type="ARBA" id="ARBA00022824"/>
    </source>
</evidence>
<dbReference type="RefSeq" id="XP_013780719.2">
    <property type="nucleotide sequence ID" value="XM_013925265.2"/>
</dbReference>
<evidence type="ECO:0000256" key="4">
    <source>
        <dbReference type="ARBA" id="ARBA00022692"/>
    </source>
</evidence>
<dbReference type="InterPro" id="IPR008504">
    <property type="entry name" value="Emc6"/>
</dbReference>
<sequence length="124" mass="14014">MFDRVVMISPTSIKSKVKKDKCGEVVAYSEGAVRQNAAIVEYCRISMSALSGSTAGLLGLTALYGFAFYFMMALALWMMLIMKMGSDWKKYFRNRTTLLTSGLFGGLFTYVLFWTFLYGMVHVY</sequence>
<evidence type="ECO:0000256" key="7">
    <source>
        <dbReference type="ARBA" id="ARBA00023136"/>
    </source>
</evidence>
<evidence type="ECO:0000313" key="10">
    <source>
        <dbReference type="Proteomes" id="UP000694941"/>
    </source>
</evidence>
<dbReference type="GeneID" id="106465068"/>
<feature type="transmembrane region" description="Helical" evidence="9">
    <location>
        <begin position="55"/>
        <end position="77"/>
    </location>
</feature>
<evidence type="ECO:0000256" key="1">
    <source>
        <dbReference type="ARBA" id="ARBA00004477"/>
    </source>
</evidence>
<comment type="subcellular location">
    <subcellularLocation>
        <location evidence="1">Endoplasmic reticulum membrane</location>
        <topology evidence="1">Multi-pass membrane protein</topology>
    </subcellularLocation>
</comment>
<reference evidence="11" key="1">
    <citation type="submission" date="2025-08" db="UniProtKB">
        <authorList>
            <consortium name="RefSeq"/>
        </authorList>
    </citation>
    <scope>IDENTIFICATION</scope>
    <source>
        <tissue evidence="11">Muscle</tissue>
    </source>
</reference>
<keyword evidence="6 9" id="KW-1133">Transmembrane helix</keyword>
<name>A0ABM1BF42_LIMPO</name>
<proteinExistence type="inferred from homology"/>
<evidence type="ECO:0000256" key="9">
    <source>
        <dbReference type="SAM" id="Phobius"/>
    </source>
</evidence>
<evidence type="ECO:0000313" key="11">
    <source>
        <dbReference type="RefSeq" id="XP_013780719.2"/>
    </source>
</evidence>
<keyword evidence="10" id="KW-1185">Reference proteome</keyword>
<feature type="transmembrane region" description="Helical" evidence="9">
    <location>
        <begin position="98"/>
        <end position="121"/>
    </location>
</feature>
<gene>
    <name evidence="11" type="primary">LOC106465068</name>
</gene>
<evidence type="ECO:0000256" key="2">
    <source>
        <dbReference type="ARBA" id="ARBA00009436"/>
    </source>
</evidence>
<keyword evidence="4 9" id="KW-0812">Transmembrane</keyword>
<comment type="similarity">
    <text evidence="2">Belongs to the EMC6 family.</text>
</comment>
<keyword evidence="5" id="KW-0256">Endoplasmic reticulum</keyword>
<dbReference type="Proteomes" id="UP000694941">
    <property type="component" value="Unplaced"/>
</dbReference>
<evidence type="ECO:0000256" key="3">
    <source>
        <dbReference type="ARBA" id="ARBA00020827"/>
    </source>
</evidence>
<dbReference type="PANTHER" id="PTHR20994:SF0">
    <property type="entry name" value="ER MEMBRANE PROTEIN COMPLEX SUBUNIT 6"/>
    <property type="match status" value="1"/>
</dbReference>
<accession>A0ABM1BF42</accession>
<organism evidence="10 11">
    <name type="scientific">Limulus polyphemus</name>
    <name type="common">Atlantic horseshoe crab</name>
    <dbReference type="NCBI Taxonomy" id="6850"/>
    <lineage>
        <taxon>Eukaryota</taxon>
        <taxon>Metazoa</taxon>
        <taxon>Ecdysozoa</taxon>
        <taxon>Arthropoda</taxon>
        <taxon>Chelicerata</taxon>
        <taxon>Merostomata</taxon>
        <taxon>Xiphosura</taxon>
        <taxon>Limulidae</taxon>
        <taxon>Limulus</taxon>
    </lineage>
</organism>
<dbReference type="InterPro" id="IPR029008">
    <property type="entry name" value="EMC6-like"/>
</dbReference>
<keyword evidence="7 9" id="KW-0472">Membrane</keyword>